<evidence type="ECO:0000256" key="2">
    <source>
        <dbReference type="ARBA" id="ARBA00010072"/>
    </source>
</evidence>
<evidence type="ECO:0000313" key="12">
    <source>
        <dbReference type="Proteomes" id="UP000677616"/>
    </source>
</evidence>
<dbReference type="InterPro" id="IPR035906">
    <property type="entry name" value="MetI-like_sf"/>
</dbReference>
<evidence type="ECO:0000313" key="11">
    <source>
        <dbReference type="EMBL" id="QUE54234.1"/>
    </source>
</evidence>
<gene>
    <name evidence="11" type="ORF">INT76_10540</name>
</gene>
<dbReference type="SUPFAM" id="SSF161098">
    <property type="entry name" value="MetI-like"/>
    <property type="match status" value="1"/>
</dbReference>
<dbReference type="PROSITE" id="PS50928">
    <property type="entry name" value="ABC_TM1"/>
    <property type="match status" value="1"/>
</dbReference>
<feature type="domain" description="ABC transmembrane type-1" evidence="10">
    <location>
        <begin position="28"/>
        <end position="219"/>
    </location>
</feature>
<evidence type="ECO:0000259" key="10">
    <source>
        <dbReference type="PROSITE" id="PS50928"/>
    </source>
</evidence>
<protein>
    <submittedName>
        <fullName evidence="11">Amino acid ABC transporter permease</fullName>
    </submittedName>
</protein>
<dbReference type="Gene3D" id="1.10.3720.10">
    <property type="entry name" value="MetI-like"/>
    <property type="match status" value="1"/>
</dbReference>
<dbReference type="RefSeq" id="WP_212570627.1">
    <property type="nucleotide sequence ID" value="NZ_CP073084.1"/>
</dbReference>
<organism evidence="11 12">
    <name type="scientific">Streptococcus oriscaviae</name>
    <dbReference type="NCBI Taxonomy" id="2781599"/>
    <lineage>
        <taxon>Bacteria</taxon>
        <taxon>Bacillati</taxon>
        <taxon>Bacillota</taxon>
        <taxon>Bacilli</taxon>
        <taxon>Lactobacillales</taxon>
        <taxon>Streptococcaceae</taxon>
        <taxon>Streptococcus</taxon>
    </lineage>
</organism>
<evidence type="ECO:0000256" key="3">
    <source>
        <dbReference type="ARBA" id="ARBA00022448"/>
    </source>
</evidence>
<dbReference type="Proteomes" id="UP000677616">
    <property type="component" value="Chromosome"/>
</dbReference>
<keyword evidence="12" id="KW-1185">Reference proteome</keyword>
<keyword evidence="7 9" id="KW-1133">Transmembrane helix</keyword>
<keyword evidence="4" id="KW-1003">Cell membrane</keyword>
<feature type="transmembrane region" description="Helical" evidence="9">
    <location>
        <begin position="23"/>
        <end position="49"/>
    </location>
</feature>
<evidence type="ECO:0000256" key="5">
    <source>
        <dbReference type="ARBA" id="ARBA00022692"/>
    </source>
</evidence>
<evidence type="ECO:0000256" key="1">
    <source>
        <dbReference type="ARBA" id="ARBA00004651"/>
    </source>
</evidence>
<evidence type="ECO:0000256" key="7">
    <source>
        <dbReference type="ARBA" id="ARBA00022989"/>
    </source>
</evidence>
<sequence length="232" mass="26046">MLLLTTSPYAWENWVSYFKDFPLFFQGLLFTLAISLGAFMLAMFLGILFGSLSSTKNRFLRLIARVYVEFYQNTPLLMQFMMIYYGLPLISNYVLMPSIYWTAVICVGLYHGAYISEVIRSGIEAVPTGQTEAALSQGFTPAETMRIIILPQAIPTILPPLTNQIVNLIKNTATVAIISGADIMFLTKSWSAMNANYIPAFAGAAFLYFCMCFPVASWGRRIEEKNKVAYSH</sequence>
<proteinExistence type="inferred from homology"/>
<feature type="transmembrane region" description="Helical" evidence="9">
    <location>
        <begin position="93"/>
        <end position="113"/>
    </location>
</feature>
<dbReference type="Pfam" id="PF00528">
    <property type="entry name" value="BPD_transp_1"/>
    <property type="match status" value="1"/>
</dbReference>
<evidence type="ECO:0000256" key="4">
    <source>
        <dbReference type="ARBA" id="ARBA00022475"/>
    </source>
</evidence>
<evidence type="ECO:0000256" key="9">
    <source>
        <dbReference type="RuleBase" id="RU363032"/>
    </source>
</evidence>
<dbReference type="CDD" id="cd06261">
    <property type="entry name" value="TM_PBP2"/>
    <property type="match status" value="1"/>
</dbReference>
<keyword evidence="3 9" id="KW-0813">Transport</keyword>
<evidence type="ECO:0000256" key="6">
    <source>
        <dbReference type="ARBA" id="ARBA00022970"/>
    </source>
</evidence>
<keyword evidence="5 9" id="KW-0812">Transmembrane</keyword>
<dbReference type="NCBIfam" id="TIGR01726">
    <property type="entry name" value="HEQRo_perm_3TM"/>
    <property type="match status" value="1"/>
</dbReference>
<dbReference type="PANTHER" id="PTHR30614">
    <property type="entry name" value="MEMBRANE COMPONENT OF AMINO ACID ABC TRANSPORTER"/>
    <property type="match status" value="1"/>
</dbReference>
<evidence type="ECO:0000256" key="8">
    <source>
        <dbReference type="ARBA" id="ARBA00023136"/>
    </source>
</evidence>
<dbReference type="EMBL" id="CP073084">
    <property type="protein sequence ID" value="QUE54234.1"/>
    <property type="molecule type" value="Genomic_DNA"/>
</dbReference>
<comment type="similarity">
    <text evidence="2">Belongs to the binding-protein-dependent transport system permease family. HisMQ subfamily.</text>
</comment>
<dbReference type="InterPro" id="IPR043429">
    <property type="entry name" value="ArtM/GltK/GlnP/TcyL/YhdX-like"/>
</dbReference>
<keyword evidence="8 9" id="KW-0472">Membrane</keyword>
<name>A0ABX7YLZ3_9STRE</name>
<dbReference type="InterPro" id="IPR000515">
    <property type="entry name" value="MetI-like"/>
</dbReference>
<reference evidence="11 12" key="1">
    <citation type="submission" date="2021-04" db="EMBL/GenBank/DDBJ databases">
        <title>Complete genome sequence of a novel Streptococcus species.</title>
        <authorList>
            <person name="Teng J.L.L."/>
        </authorList>
    </citation>
    <scope>NUCLEOTIDE SEQUENCE [LARGE SCALE GENOMIC DNA]</scope>
    <source>
        <strain evidence="11 12">HKU75</strain>
    </source>
</reference>
<feature type="transmembrane region" description="Helical" evidence="9">
    <location>
        <begin position="198"/>
        <end position="218"/>
    </location>
</feature>
<comment type="subcellular location">
    <subcellularLocation>
        <location evidence="1 9">Cell membrane</location>
        <topology evidence="1 9">Multi-pass membrane protein</topology>
    </subcellularLocation>
</comment>
<keyword evidence="6" id="KW-0029">Amino-acid transport</keyword>
<dbReference type="InterPro" id="IPR010065">
    <property type="entry name" value="AA_ABC_transptr_permease_3TM"/>
</dbReference>
<dbReference type="PANTHER" id="PTHR30614:SF20">
    <property type="entry name" value="GLUTAMINE TRANSPORT SYSTEM PERMEASE PROTEIN GLNP"/>
    <property type="match status" value="1"/>
</dbReference>
<accession>A0ABX7YLZ3</accession>